<name>R4TH33_9CAUD</name>
<evidence type="ECO:0000313" key="2">
    <source>
        <dbReference type="EMBL" id="AGM11596.1"/>
    </source>
</evidence>
<gene>
    <name evidence="2" type="primary">299</name>
    <name evidence="2" type="ORF">HGTV1_299</name>
</gene>
<dbReference type="GeneID" id="16194161"/>
<feature type="compositionally biased region" description="Basic and acidic residues" evidence="1">
    <location>
        <begin position="72"/>
        <end position="81"/>
    </location>
</feature>
<feature type="region of interest" description="Disordered" evidence="1">
    <location>
        <begin position="61"/>
        <end position="81"/>
    </location>
</feature>
<protein>
    <submittedName>
        <fullName evidence="2">Uncharacterized protein</fullName>
    </submittedName>
</protein>
<dbReference type="RefSeq" id="YP_008059474.1">
    <property type="nucleotide sequence ID" value="NC_021328.1"/>
</dbReference>
<evidence type="ECO:0000313" key="3">
    <source>
        <dbReference type="Proteomes" id="UP000202786"/>
    </source>
</evidence>
<keyword evidence="3" id="KW-1185">Reference proteome</keyword>
<evidence type="ECO:0000256" key="1">
    <source>
        <dbReference type="SAM" id="MobiDB-lite"/>
    </source>
</evidence>
<reference evidence="2 3" key="1">
    <citation type="submission" date="2012-12" db="EMBL/GenBank/DDBJ databases">
        <authorList>
            <person name="Sencilo A."/>
            <person name="Jacobs-Sera D."/>
            <person name="Russell D.A."/>
            <person name="Ko C."/>
            <person name="Atanasova N."/>
            <person name="Osterlund E."/>
            <person name="Oksanen H.M."/>
            <person name="Bamford D.H."/>
            <person name="Hatfull G.F."/>
            <person name="Roine E."/>
            <person name="Hendrix R.W."/>
        </authorList>
    </citation>
    <scope>NUCLEOTIDE SEQUENCE [LARGE SCALE GENOMIC DNA]</scope>
</reference>
<sequence>MAESQSGFDMRAYTNEQDEGMAGVMPDHWDGHTRIASFDAGLTEGQEDLAVRLTNRLVEKKGVPHSKARKAAVKEAAKHDR</sequence>
<accession>R4TH33</accession>
<dbReference type="Proteomes" id="UP000202786">
    <property type="component" value="Segment"/>
</dbReference>
<organism evidence="2 3">
    <name type="scientific">Halogranum tailed virus 1</name>
    <dbReference type="NCBI Taxonomy" id="1273749"/>
    <lineage>
        <taxon>Viruses</taxon>
        <taxon>Duplodnaviria</taxon>
        <taxon>Heunggongvirae</taxon>
        <taxon>Uroviricota</taxon>
        <taxon>Caudoviricetes</taxon>
        <taxon>Thumleimavirales</taxon>
        <taxon>Halomagnusviridae</taxon>
        <taxon>Hagravirus</taxon>
        <taxon>Hagravirus capitaneum</taxon>
        <taxon>Hagravirus HGTV1</taxon>
    </lineage>
</organism>
<proteinExistence type="predicted"/>
<dbReference type="KEGG" id="vg:16194161"/>
<dbReference type="EMBL" id="KC292026">
    <property type="protein sequence ID" value="AGM11596.1"/>
    <property type="molecule type" value="Genomic_DNA"/>
</dbReference>